<dbReference type="AlphaFoldDB" id="A0AAV1E359"/>
<name>A0AAV1E359_OLDCO</name>
<keyword evidence="4 7" id="KW-0732">Signal</keyword>
<protein>
    <submittedName>
        <fullName evidence="8">OLC1v1014081C2</fullName>
    </submittedName>
</protein>
<dbReference type="PANTHER" id="PTHR48004">
    <property type="entry name" value="OS01G0149700 PROTEIN"/>
    <property type="match status" value="1"/>
</dbReference>
<proteinExistence type="predicted"/>
<dbReference type="InterPro" id="IPR001611">
    <property type="entry name" value="Leu-rich_rpt"/>
</dbReference>
<evidence type="ECO:0000256" key="1">
    <source>
        <dbReference type="ARBA" id="ARBA00004236"/>
    </source>
</evidence>
<accession>A0AAV1E359</accession>
<organism evidence="8 9">
    <name type="scientific">Oldenlandia corymbosa var. corymbosa</name>
    <dbReference type="NCBI Taxonomy" id="529605"/>
    <lineage>
        <taxon>Eukaryota</taxon>
        <taxon>Viridiplantae</taxon>
        <taxon>Streptophyta</taxon>
        <taxon>Embryophyta</taxon>
        <taxon>Tracheophyta</taxon>
        <taxon>Spermatophyta</taxon>
        <taxon>Magnoliopsida</taxon>
        <taxon>eudicotyledons</taxon>
        <taxon>Gunneridae</taxon>
        <taxon>Pentapetalae</taxon>
        <taxon>asterids</taxon>
        <taxon>lamiids</taxon>
        <taxon>Gentianales</taxon>
        <taxon>Rubiaceae</taxon>
        <taxon>Rubioideae</taxon>
        <taxon>Spermacoceae</taxon>
        <taxon>Hedyotis-Oldenlandia complex</taxon>
        <taxon>Oldenlandia</taxon>
    </lineage>
</organism>
<dbReference type="SUPFAM" id="SSF52058">
    <property type="entry name" value="L domain-like"/>
    <property type="match status" value="1"/>
</dbReference>
<dbReference type="Pfam" id="PF13855">
    <property type="entry name" value="LRR_8"/>
    <property type="match status" value="1"/>
</dbReference>
<evidence type="ECO:0000256" key="6">
    <source>
        <dbReference type="ARBA" id="ARBA00023136"/>
    </source>
</evidence>
<dbReference type="Pfam" id="PF00560">
    <property type="entry name" value="LRR_1"/>
    <property type="match status" value="4"/>
</dbReference>
<keyword evidence="6" id="KW-0472">Membrane</keyword>
<reference evidence="8" key="1">
    <citation type="submission" date="2023-03" db="EMBL/GenBank/DDBJ databases">
        <authorList>
            <person name="Julca I."/>
        </authorList>
    </citation>
    <scope>NUCLEOTIDE SEQUENCE</scope>
</reference>
<evidence type="ECO:0000313" key="8">
    <source>
        <dbReference type="EMBL" id="CAI9113470.1"/>
    </source>
</evidence>
<gene>
    <name evidence="8" type="ORF">OLC1_LOCUS20481</name>
</gene>
<feature type="chain" id="PRO_5043976327" evidence="7">
    <location>
        <begin position="23"/>
        <end position="422"/>
    </location>
</feature>
<dbReference type="Proteomes" id="UP001161247">
    <property type="component" value="Chromosome 7"/>
</dbReference>
<keyword evidence="9" id="KW-1185">Reference proteome</keyword>
<keyword evidence="3" id="KW-0433">Leucine-rich repeat</keyword>
<dbReference type="InterPro" id="IPR052941">
    <property type="entry name" value="StomDev_PlantInt_Reg"/>
</dbReference>
<dbReference type="Gene3D" id="3.80.10.10">
    <property type="entry name" value="Ribonuclease Inhibitor"/>
    <property type="match status" value="3"/>
</dbReference>
<keyword evidence="2" id="KW-1003">Cell membrane</keyword>
<evidence type="ECO:0000313" key="9">
    <source>
        <dbReference type="Proteomes" id="UP001161247"/>
    </source>
</evidence>
<sequence length="422" mass="46782">MENKTTLFAFFALLLIHGFCISKGDDDILAPMEMEEKEALYLTIQGFIGKWWNGSDLYPDPCGWTPIQGMSCDFLDGFWHVSVLSIGQVYDNSLNCSPNAEFDSHLFQLKHLRRLSFSNCFLSSHRTASVRIPSMSDWSKLANGLEYLEFRLNPGLTRTIHNAFGCLINLESLVLVENGLTGELPFELGNLVQLKRLVLAGNRFFGQIPASLGGLTELLIFDASRNFLSGPLPITLGGLISLIKLDLSNNQVGGKFPGEIGNLKNLTLADLSCNNFSGGLPESIQEMPSLQELLLSKNPNLGADLMVISWKNLQNLEVLDLSYTGTTGNVPESVSELKQLRFLGLNNNHLSGSIPQSFQSLPSISSLYLDGNDFSGKLEFPEWFYEKMGSRFRVSDNPNLCCTLQNMSSRHVPVGIRTCDQH</sequence>
<dbReference type="FunFam" id="3.80.10.10:FF:000299">
    <property type="entry name" value="Piriformospora indica-insensitive protein 2"/>
    <property type="match status" value="1"/>
</dbReference>
<keyword evidence="5" id="KW-0677">Repeat</keyword>
<comment type="subcellular location">
    <subcellularLocation>
        <location evidence="1">Cell membrane</location>
    </subcellularLocation>
</comment>
<evidence type="ECO:0000256" key="5">
    <source>
        <dbReference type="ARBA" id="ARBA00022737"/>
    </source>
</evidence>
<dbReference type="GO" id="GO:0005886">
    <property type="term" value="C:plasma membrane"/>
    <property type="evidence" value="ECO:0007669"/>
    <property type="project" value="UniProtKB-SubCell"/>
</dbReference>
<evidence type="ECO:0000256" key="7">
    <source>
        <dbReference type="SAM" id="SignalP"/>
    </source>
</evidence>
<evidence type="ECO:0000256" key="4">
    <source>
        <dbReference type="ARBA" id="ARBA00022729"/>
    </source>
</evidence>
<evidence type="ECO:0000256" key="2">
    <source>
        <dbReference type="ARBA" id="ARBA00022475"/>
    </source>
</evidence>
<feature type="signal peptide" evidence="7">
    <location>
        <begin position="1"/>
        <end position="22"/>
    </location>
</feature>
<evidence type="ECO:0000256" key="3">
    <source>
        <dbReference type="ARBA" id="ARBA00022614"/>
    </source>
</evidence>
<dbReference type="PANTHER" id="PTHR48004:SF59">
    <property type="entry name" value="LEUCINE-RICH REPEAT-CONTAINING N-TERMINAL PLANT-TYPE DOMAIN-CONTAINING PROTEIN"/>
    <property type="match status" value="1"/>
</dbReference>
<dbReference type="InterPro" id="IPR032675">
    <property type="entry name" value="LRR_dom_sf"/>
</dbReference>
<dbReference type="EMBL" id="OX459124">
    <property type="protein sequence ID" value="CAI9113470.1"/>
    <property type="molecule type" value="Genomic_DNA"/>
</dbReference>